<keyword evidence="2 3" id="KW-0732">Signal</keyword>
<organism evidence="6 7">
    <name type="scientific">Xanthomonas chitinilytica</name>
    <dbReference type="NCBI Taxonomy" id="2989819"/>
    <lineage>
        <taxon>Bacteria</taxon>
        <taxon>Pseudomonadati</taxon>
        <taxon>Pseudomonadota</taxon>
        <taxon>Gammaproteobacteria</taxon>
        <taxon>Lysobacterales</taxon>
        <taxon>Lysobacteraceae</taxon>
        <taxon>Xanthomonas</taxon>
    </lineage>
</organism>
<feature type="domain" description="GH16" evidence="5">
    <location>
        <begin position="1"/>
        <end position="280"/>
    </location>
</feature>
<dbReference type="CDD" id="cd04080">
    <property type="entry name" value="CBM6_cellulase-like"/>
    <property type="match status" value="1"/>
</dbReference>
<proteinExistence type="inferred from homology"/>
<dbReference type="Pfam" id="PF03422">
    <property type="entry name" value="CBM_6"/>
    <property type="match status" value="1"/>
</dbReference>
<evidence type="ECO:0000259" key="4">
    <source>
        <dbReference type="PROSITE" id="PS51175"/>
    </source>
</evidence>
<reference evidence="6 7" key="1">
    <citation type="submission" date="2022-10" db="EMBL/GenBank/DDBJ databases">
        <title>Xanthomonas sp. H13-6.</title>
        <authorList>
            <person name="Liu X."/>
            <person name="Deng Z."/>
            <person name="Jiang Y."/>
            <person name="Yu T."/>
            <person name="Ai J."/>
        </authorList>
    </citation>
    <scope>NUCLEOTIDE SEQUENCE [LARGE SCALE GENOMIC DNA]</scope>
    <source>
        <strain evidence="6 7">H13-6</strain>
    </source>
</reference>
<protein>
    <submittedName>
        <fullName evidence="6">Carbohydrate-binding protein</fullName>
    </submittedName>
</protein>
<dbReference type="SUPFAM" id="SSF49785">
    <property type="entry name" value="Galactose-binding domain-like"/>
    <property type="match status" value="1"/>
</dbReference>
<evidence type="ECO:0000256" key="3">
    <source>
        <dbReference type="SAM" id="SignalP"/>
    </source>
</evidence>
<gene>
    <name evidence="6" type="ORF">OK345_07680</name>
</gene>
<dbReference type="InterPro" id="IPR000757">
    <property type="entry name" value="Beta-glucanase-like"/>
</dbReference>
<dbReference type="PROSITE" id="PS51175">
    <property type="entry name" value="CBM6"/>
    <property type="match status" value="1"/>
</dbReference>
<name>A0ABT3JV57_9XANT</name>
<dbReference type="SUPFAM" id="SSF49899">
    <property type="entry name" value="Concanavalin A-like lectins/glucanases"/>
    <property type="match status" value="1"/>
</dbReference>
<feature type="domain" description="CBM6" evidence="4">
    <location>
        <begin position="464"/>
        <end position="582"/>
    </location>
</feature>
<evidence type="ECO:0000259" key="5">
    <source>
        <dbReference type="PROSITE" id="PS51762"/>
    </source>
</evidence>
<dbReference type="CDD" id="cd08023">
    <property type="entry name" value="GH16_laminarinase_like"/>
    <property type="match status" value="1"/>
</dbReference>
<dbReference type="PANTHER" id="PTHR10963">
    <property type="entry name" value="GLYCOSYL HYDROLASE-RELATED"/>
    <property type="match status" value="1"/>
</dbReference>
<dbReference type="PANTHER" id="PTHR10963:SF55">
    <property type="entry name" value="GLYCOSIDE HYDROLASE FAMILY 16 PROTEIN"/>
    <property type="match status" value="1"/>
</dbReference>
<dbReference type="Gene3D" id="2.60.120.260">
    <property type="entry name" value="Galactose-binding domain-like"/>
    <property type="match status" value="1"/>
</dbReference>
<comment type="caution">
    <text evidence="6">The sequence shown here is derived from an EMBL/GenBank/DDBJ whole genome shotgun (WGS) entry which is preliminary data.</text>
</comment>
<dbReference type="InterPro" id="IPR006584">
    <property type="entry name" value="Cellulose-bd_IV"/>
</dbReference>
<dbReference type="Pfam" id="PF00722">
    <property type="entry name" value="Glyco_hydro_16"/>
    <property type="match status" value="1"/>
</dbReference>
<keyword evidence="7" id="KW-1185">Reference proteome</keyword>
<dbReference type="Proteomes" id="UP001209922">
    <property type="component" value="Unassembled WGS sequence"/>
</dbReference>
<dbReference type="InterPro" id="IPR005084">
    <property type="entry name" value="CBM6"/>
</dbReference>
<evidence type="ECO:0000313" key="6">
    <source>
        <dbReference type="EMBL" id="MCW4472380.1"/>
    </source>
</evidence>
<feature type="signal peptide" evidence="3">
    <location>
        <begin position="1"/>
        <end position="28"/>
    </location>
</feature>
<evidence type="ECO:0000313" key="7">
    <source>
        <dbReference type="Proteomes" id="UP001209922"/>
    </source>
</evidence>
<evidence type="ECO:0000256" key="2">
    <source>
        <dbReference type="ARBA" id="ARBA00022729"/>
    </source>
</evidence>
<dbReference type="EMBL" id="JAPCHY010000005">
    <property type="protein sequence ID" value="MCW4472380.1"/>
    <property type="molecule type" value="Genomic_DNA"/>
</dbReference>
<dbReference type="InterPro" id="IPR050546">
    <property type="entry name" value="Glycosyl_Hydrlase_16"/>
</dbReference>
<dbReference type="PROSITE" id="PS51762">
    <property type="entry name" value="GH16_2"/>
    <property type="match status" value="1"/>
</dbReference>
<dbReference type="InterPro" id="IPR013320">
    <property type="entry name" value="ConA-like_dom_sf"/>
</dbReference>
<dbReference type="InterPro" id="IPR008979">
    <property type="entry name" value="Galactose-bd-like_sf"/>
</dbReference>
<feature type="chain" id="PRO_5046075086" evidence="3">
    <location>
        <begin position="29"/>
        <end position="584"/>
    </location>
</feature>
<dbReference type="Gene3D" id="2.60.120.430">
    <property type="entry name" value="Galactose-binding lectin"/>
    <property type="match status" value="1"/>
</dbReference>
<dbReference type="Gene3D" id="2.60.120.200">
    <property type="match status" value="1"/>
</dbReference>
<dbReference type="RefSeq" id="WP_265127343.1">
    <property type="nucleotide sequence ID" value="NZ_JAPCHY010000005.1"/>
</dbReference>
<accession>A0ABT3JV57</accession>
<sequence length="584" mass="63501">MDWLRAPVVSLVFLAGLAASSVTPDAHAQTLVWQDNFDGPGIDGNKWTYDVGTGCQIGICGWGNNELQYYTSRPENARIENGVLVIEARRENFEGSAFTSARLKSEGRMHFKYGTLEARIRTPEVGNGLWPAYWMLGTIGVWPGRGEIDLMEAGSAAAIADGMANRRIGAAVHWDYNGSQADYGHDYDSPSDLHTAFHVYRLTWDPQFIRVSIDGQQYFEFAISDIEGGSLHEFHQQYYLLLNLAVGGTYTGVGSAAGVTAPLPGRLEVDYIRLYQNPGDELYVGADHAVPAGKFGVFTERMDTVGQVNFGQDGELYLWNNLTPIPEAPFEGSEVMAFLANAGDWFGMGIVTSDRNMGAYAGGALKFQLKTTTPSTFKIGINTSFGDSWVDFVQGGPQYGLVRDGAWHEVSIPFSAFHDLDLQSVKQMFMLVADAPASHVDIAIDDVYYQSGGNGNGGGNGWTTRVEAEDYALMSGVDVEPSSEGGQNVGWIDAGDWMVWNIDLPSSGSYKVEYRVAGLNGGRIQLEKAGGSPVYGGIDVPVTGGWQTWQSISHTVTLDAGPQQIAIYAPAGGYNLDWIQFTRL</sequence>
<dbReference type="SMART" id="SM00606">
    <property type="entry name" value="CBD_IV"/>
    <property type="match status" value="1"/>
</dbReference>
<comment type="similarity">
    <text evidence="1">Belongs to the glycosyl hydrolase 16 family.</text>
</comment>
<evidence type="ECO:0000256" key="1">
    <source>
        <dbReference type="ARBA" id="ARBA00006865"/>
    </source>
</evidence>